<reference evidence="11 12" key="1">
    <citation type="journal article" date="2023" name="Hortic Res">
        <title>Pangenome of water caltrop reveals structural variations and asymmetric subgenome divergence after allopolyploidization.</title>
        <authorList>
            <person name="Zhang X."/>
            <person name="Chen Y."/>
            <person name="Wang L."/>
            <person name="Yuan Y."/>
            <person name="Fang M."/>
            <person name="Shi L."/>
            <person name="Lu R."/>
            <person name="Comes H.P."/>
            <person name="Ma Y."/>
            <person name="Chen Y."/>
            <person name="Huang G."/>
            <person name="Zhou Y."/>
            <person name="Zheng Z."/>
            <person name="Qiu Y."/>
        </authorList>
    </citation>
    <scope>NUCLEOTIDE SEQUENCE [LARGE SCALE GENOMIC DNA]</scope>
    <source>
        <tissue evidence="11">Roots</tissue>
    </source>
</reference>
<keyword evidence="4" id="KW-0472">Membrane</keyword>
<dbReference type="InterPro" id="IPR043325">
    <property type="entry name" value="LTSS"/>
</dbReference>
<comment type="subcellular location">
    <subcellularLocation>
        <location evidence="1">Cell membrane</location>
        <topology evidence="1">Lipid-anchor</topology>
        <topology evidence="1">GPI-anchor</topology>
    </subcellularLocation>
</comment>
<dbReference type="CDD" id="cd00010">
    <property type="entry name" value="AAI_LTSS"/>
    <property type="match status" value="1"/>
</dbReference>
<evidence type="ECO:0000256" key="5">
    <source>
        <dbReference type="ARBA" id="ARBA00022729"/>
    </source>
</evidence>
<comment type="caution">
    <text evidence="11">The sequence shown here is derived from an EMBL/GenBank/DDBJ whole genome shotgun (WGS) entry which is preliminary data.</text>
</comment>
<keyword evidence="6" id="KW-1015">Disulfide bond</keyword>
<feature type="domain" description="Bifunctional inhibitor/plant lipid transfer protein/seed storage helical" evidence="10">
    <location>
        <begin position="52"/>
        <end position="137"/>
    </location>
</feature>
<organism evidence="11 12">
    <name type="scientific">Trapa incisa</name>
    <dbReference type="NCBI Taxonomy" id="236973"/>
    <lineage>
        <taxon>Eukaryota</taxon>
        <taxon>Viridiplantae</taxon>
        <taxon>Streptophyta</taxon>
        <taxon>Embryophyta</taxon>
        <taxon>Tracheophyta</taxon>
        <taxon>Spermatophyta</taxon>
        <taxon>Magnoliopsida</taxon>
        <taxon>eudicotyledons</taxon>
        <taxon>Gunneridae</taxon>
        <taxon>Pentapetalae</taxon>
        <taxon>rosids</taxon>
        <taxon>malvids</taxon>
        <taxon>Myrtales</taxon>
        <taxon>Lythraceae</taxon>
        <taxon>Trapa</taxon>
    </lineage>
</organism>
<dbReference type="PANTHER" id="PTHR33044">
    <property type="entry name" value="BIFUNCTIONAL INHIBITOR/LIPID-TRANSFER PROTEIN/SEED STORAGE 2S ALBUMIN SUPERFAMILY PROTEIN-RELATED"/>
    <property type="match status" value="1"/>
</dbReference>
<evidence type="ECO:0000256" key="9">
    <source>
        <dbReference type="SAM" id="MobiDB-lite"/>
    </source>
</evidence>
<keyword evidence="7" id="KW-0325">Glycoprotein</keyword>
<keyword evidence="12" id="KW-1185">Reference proteome</keyword>
<name>A0AAN7JWH0_9MYRT</name>
<dbReference type="EMBL" id="JAXIOK010000013">
    <property type="protein sequence ID" value="KAK4756255.1"/>
    <property type="molecule type" value="Genomic_DNA"/>
</dbReference>
<dbReference type="InterPro" id="IPR016140">
    <property type="entry name" value="Bifunc_inhib/LTP/seed_store"/>
</dbReference>
<keyword evidence="4" id="KW-0336">GPI-anchor</keyword>
<evidence type="ECO:0000313" key="12">
    <source>
        <dbReference type="Proteomes" id="UP001345219"/>
    </source>
</evidence>
<evidence type="ECO:0000256" key="4">
    <source>
        <dbReference type="ARBA" id="ARBA00022622"/>
    </source>
</evidence>
<comment type="similarity">
    <text evidence="2">Belongs to the plant LTP family.</text>
</comment>
<dbReference type="Gene3D" id="1.10.110.10">
    <property type="entry name" value="Plant lipid-transfer and hydrophobic proteins"/>
    <property type="match status" value="1"/>
</dbReference>
<protein>
    <recommendedName>
        <fullName evidence="10">Bifunctional inhibitor/plant lipid transfer protein/seed storage helical domain-containing protein</fullName>
    </recommendedName>
</protein>
<keyword evidence="8" id="KW-0449">Lipoprotein</keyword>
<dbReference type="GO" id="GO:0005886">
    <property type="term" value="C:plasma membrane"/>
    <property type="evidence" value="ECO:0007669"/>
    <property type="project" value="UniProtKB-SubCell"/>
</dbReference>
<dbReference type="Pfam" id="PF14368">
    <property type="entry name" value="LTP_2"/>
    <property type="match status" value="1"/>
</dbReference>
<evidence type="ECO:0000256" key="8">
    <source>
        <dbReference type="ARBA" id="ARBA00023288"/>
    </source>
</evidence>
<evidence type="ECO:0000256" key="1">
    <source>
        <dbReference type="ARBA" id="ARBA00004609"/>
    </source>
</evidence>
<keyword evidence="5" id="KW-0732">Signal</keyword>
<dbReference type="Proteomes" id="UP001345219">
    <property type="component" value="Chromosome 6"/>
</dbReference>
<evidence type="ECO:0000256" key="3">
    <source>
        <dbReference type="ARBA" id="ARBA00022475"/>
    </source>
</evidence>
<evidence type="ECO:0000256" key="7">
    <source>
        <dbReference type="ARBA" id="ARBA00023180"/>
    </source>
</evidence>
<dbReference type="SUPFAM" id="SSF47699">
    <property type="entry name" value="Bifunctional inhibitor/lipid-transfer protein/seed storage 2S albumin"/>
    <property type="match status" value="1"/>
</dbReference>
<evidence type="ECO:0000256" key="6">
    <source>
        <dbReference type="ARBA" id="ARBA00023157"/>
    </source>
</evidence>
<proteinExistence type="inferred from homology"/>
<dbReference type="InterPro" id="IPR036312">
    <property type="entry name" value="Bifun_inhib/LTP/seed_sf"/>
</dbReference>
<sequence length="148" mass="16637">MQSQMFLDLVLHPLLTNVRRPSASPSPVELPEPYEEPTAHSPVEAPEPAPRMDPPHGTMATCDNVNYNIWECVPYLTKHSQPGEMNPDCCSAYKTIVDFDPRCICTFIESSNQLRVGFNMTNFEQLPAYCGLHGNPLETSQYIHVICN</sequence>
<evidence type="ECO:0000256" key="2">
    <source>
        <dbReference type="ARBA" id="ARBA00009748"/>
    </source>
</evidence>
<feature type="region of interest" description="Disordered" evidence="9">
    <location>
        <begin position="18"/>
        <end position="57"/>
    </location>
</feature>
<accession>A0AAN7JWH0</accession>
<gene>
    <name evidence="11" type="ORF">SAY87_006382</name>
</gene>
<dbReference type="GO" id="GO:0098552">
    <property type="term" value="C:side of membrane"/>
    <property type="evidence" value="ECO:0007669"/>
    <property type="project" value="UniProtKB-KW"/>
</dbReference>
<dbReference type="AlphaFoldDB" id="A0AAN7JWH0"/>
<evidence type="ECO:0000313" key="11">
    <source>
        <dbReference type="EMBL" id="KAK4756255.1"/>
    </source>
</evidence>
<keyword evidence="3" id="KW-1003">Cell membrane</keyword>
<evidence type="ECO:0000259" key="10">
    <source>
        <dbReference type="Pfam" id="PF14368"/>
    </source>
</evidence>